<evidence type="ECO:0000256" key="8">
    <source>
        <dbReference type="PROSITE-ProRule" id="PRU00175"/>
    </source>
</evidence>
<dbReference type="InterPro" id="IPR014001">
    <property type="entry name" value="Helicase_ATP-bd"/>
</dbReference>
<evidence type="ECO:0000259" key="11">
    <source>
        <dbReference type="PROSITE" id="PS51192"/>
    </source>
</evidence>
<dbReference type="CDD" id="cd18793">
    <property type="entry name" value="SF2_C_SNF"/>
    <property type="match status" value="1"/>
</dbReference>
<gene>
    <name evidence="13" type="ORF">LAMO00422_LOCUS1244</name>
</gene>
<dbReference type="Pfam" id="PF00271">
    <property type="entry name" value="Helicase_C"/>
    <property type="match status" value="1"/>
</dbReference>
<evidence type="ECO:0000256" key="6">
    <source>
        <dbReference type="ARBA" id="ARBA00022833"/>
    </source>
</evidence>
<dbReference type="GO" id="GO:0004386">
    <property type="term" value="F:helicase activity"/>
    <property type="evidence" value="ECO:0007669"/>
    <property type="project" value="UniProtKB-KW"/>
</dbReference>
<dbReference type="AlphaFoldDB" id="A0A7S0CPX5"/>
<dbReference type="PROSITE" id="PS50089">
    <property type="entry name" value="ZF_RING_2"/>
    <property type="match status" value="1"/>
</dbReference>
<keyword evidence="3 8" id="KW-0863">Zinc-finger</keyword>
<dbReference type="GO" id="GO:0008094">
    <property type="term" value="F:ATP-dependent activity, acting on DNA"/>
    <property type="evidence" value="ECO:0007669"/>
    <property type="project" value="TreeGrafter"/>
</dbReference>
<dbReference type="InterPro" id="IPR017907">
    <property type="entry name" value="Znf_RING_CS"/>
</dbReference>
<dbReference type="PANTHER" id="PTHR45626">
    <property type="entry name" value="TRANSCRIPTION TERMINATION FACTOR 2-RELATED"/>
    <property type="match status" value="1"/>
</dbReference>
<dbReference type="PROSITE" id="PS00518">
    <property type="entry name" value="ZF_RING_1"/>
    <property type="match status" value="1"/>
</dbReference>
<feature type="region of interest" description="Disordered" evidence="9">
    <location>
        <begin position="56"/>
        <end position="80"/>
    </location>
</feature>
<keyword evidence="1" id="KW-0479">Metal-binding</keyword>
<dbReference type="Gene3D" id="3.40.50.10810">
    <property type="entry name" value="Tandem AAA-ATPase domain"/>
    <property type="match status" value="1"/>
</dbReference>
<keyword evidence="6" id="KW-0862">Zinc</keyword>
<evidence type="ECO:0000259" key="12">
    <source>
        <dbReference type="PROSITE" id="PS51194"/>
    </source>
</evidence>
<keyword evidence="5" id="KW-0347">Helicase</keyword>
<dbReference type="GO" id="GO:0005524">
    <property type="term" value="F:ATP binding"/>
    <property type="evidence" value="ECO:0007669"/>
    <property type="project" value="UniProtKB-KW"/>
</dbReference>
<keyword evidence="2" id="KW-0547">Nucleotide-binding</keyword>
<dbReference type="InterPro" id="IPR013083">
    <property type="entry name" value="Znf_RING/FYVE/PHD"/>
</dbReference>
<dbReference type="SMART" id="SM00184">
    <property type="entry name" value="RING"/>
    <property type="match status" value="1"/>
</dbReference>
<evidence type="ECO:0000313" key="13">
    <source>
        <dbReference type="EMBL" id="CAD8430531.1"/>
    </source>
</evidence>
<dbReference type="InterPro" id="IPR027417">
    <property type="entry name" value="P-loop_NTPase"/>
</dbReference>
<dbReference type="Gene3D" id="3.40.50.300">
    <property type="entry name" value="P-loop containing nucleotide triphosphate hydrolases"/>
    <property type="match status" value="1"/>
</dbReference>
<evidence type="ECO:0000256" key="7">
    <source>
        <dbReference type="ARBA" id="ARBA00022840"/>
    </source>
</evidence>
<dbReference type="GO" id="GO:0016787">
    <property type="term" value="F:hydrolase activity"/>
    <property type="evidence" value="ECO:0007669"/>
    <property type="project" value="UniProtKB-KW"/>
</dbReference>
<dbReference type="Pfam" id="PF00176">
    <property type="entry name" value="SNF2-rel_dom"/>
    <property type="match status" value="1"/>
</dbReference>
<dbReference type="SUPFAM" id="SSF52540">
    <property type="entry name" value="P-loop containing nucleoside triphosphate hydrolases"/>
    <property type="match status" value="2"/>
</dbReference>
<dbReference type="InterPro" id="IPR049730">
    <property type="entry name" value="SNF2/RAD54-like_C"/>
</dbReference>
<keyword evidence="7" id="KW-0067">ATP-binding</keyword>
<evidence type="ECO:0000256" key="1">
    <source>
        <dbReference type="ARBA" id="ARBA00022723"/>
    </source>
</evidence>
<evidence type="ECO:0000259" key="10">
    <source>
        <dbReference type="PROSITE" id="PS50089"/>
    </source>
</evidence>
<dbReference type="Pfam" id="PF13920">
    <property type="entry name" value="zf-C3HC4_3"/>
    <property type="match status" value="1"/>
</dbReference>
<dbReference type="SMART" id="SM00487">
    <property type="entry name" value="DEXDc"/>
    <property type="match status" value="1"/>
</dbReference>
<dbReference type="CDD" id="cd16449">
    <property type="entry name" value="RING-HC"/>
    <property type="match status" value="1"/>
</dbReference>
<proteinExistence type="predicted"/>
<evidence type="ECO:0000256" key="4">
    <source>
        <dbReference type="ARBA" id="ARBA00022801"/>
    </source>
</evidence>
<dbReference type="PROSITE" id="PS51192">
    <property type="entry name" value="HELICASE_ATP_BIND_1"/>
    <property type="match status" value="1"/>
</dbReference>
<dbReference type="SMART" id="SM00490">
    <property type="entry name" value="HELICc"/>
    <property type="match status" value="1"/>
</dbReference>
<reference evidence="13" key="1">
    <citation type="submission" date="2021-01" db="EMBL/GenBank/DDBJ databases">
        <authorList>
            <person name="Corre E."/>
            <person name="Pelletier E."/>
            <person name="Niang G."/>
            <person name="Scheremetjew M."/>
            <person name="Finn R."/>
            <person name="Kale V."/>
            <person name="Holt S."/>
            <person name="Cochrane G."/>
            <person name="Meng A."/>
            <person name="Brown T."/>
            <person name="Cohen L."/>
        </authorList>
    </citation>
    <scope>NUCLEOTIDE SEQUENCE</scope>
    <source>
        <strain evidence="13">CCMP2058</strain>
    </source>
</reference>
<name>A0A7S0CPX5_9EUKA</name>
<dbReference type="Gene3D" id="3.30.40.10">
    <property type="entry name" value="Zinc/RING finger domain, C3HC4 (zinc finger)"/>
    <property type="match status" value="1"/>
</dbReference>
<evidence type="ECO:0000256" key="3">
    <source>
        <dbReference type="ARBA" id="ARBA00022771"/>
    </source>
</evidence>
<feature type="domain" description="Helicase C-terminal" evidence="12">
    <location>
        <begin position="600"/>
        <end position="749"/>
    </location>
</feature>
<feature type="domain" description="Helicase ATP-binding" evidence="11">
    <location>
        <begin position="175"/>
        <end position="354"/>
    </location>
</feature>
<sequence length="771" mass="87631">MHIGACKAGDLFRDRSRDHHFRHEQIGEVEVDQEKWGLVQSFLELLRITGVTRISNRKESKSSSSSSKNSHNPETGLDESQVVAIYNSTKNVAARFPMAPQPSGVKCTLRGYQRQAVWWMLRREQVQVEDAERVEDSEDPSRVKKKHALWDEYRFLDGTSFYVNPFSMDISILLPHSTAAAFGGILADEMGMGKTVQAIALMAANPFSEVKLKETLSESTAGMKGIKRVCKGTLVVCPMSLIGQWHSEILKHSFQSALIYHGGDRGESLITAYDVVITSYGTLASEMKRGSGTLHGLMWWRVILDEAHEIRNSSTESAKAVFALESRHRWCLTGTPIQNRLDDLFSLLHFLKEEPWANSGWWKRVIRTPHEKGDERAITRLKAVLHPLLLRRTKKMTDSEGKRILEIPDMTTHIVKLKFSEQEKDFYTALFTRSKTKFDHYVKSGVMLSKYIEILTLLMRLRQACDHPLLTLGRTRDEKQMDKELQSFYQNFVSRVDTGEGGVSQEFVKEQIDDLKKGNTNECPICLDVPEDPVLAECGHLYCHGCVKSMFHSSSSRGWSRCAICRKDLYEVNLFKIPTAEANTKLKSGDDFKHSTKTRQLVQELKALKKCDKSVVFSQWTSMLDLIEATLKNEKITFVRLDGSMSRSKRDKVLHRFRNNATTKTILISLKAGGIGLNLVEANYVFFMDVWWNPAAEDQAVQRVHRIGQKRPVTVKKFVIDGSVEERILALQTKKINLARSVEDMASVESKNLSADDLKSLFSAESLMLKR</sequence>
<dbReference type="GO" id="GO:0008270">
    <property type="term" value="F:zinc ion binding"/>
    <property type="evidence" value="ECO:0007669"/>
    <property type="project" value="UniProtKB-KW"/>
</dbReference>
<feature type="domain" description="RING-type" evidence="10">
    <location>
        <begin position="523"/>
        <end position="566"/>
    </location>
</feature>
<dbReference type="InterPro" id="IPR001841">
    <property type="entry name" value="Znf_RING"/>
</dbReference>
<evidence type="ECO:0000256" key="5">
    <source>
        <dbReference type="ARBA" id="ARBA00022806"/>
    </source>
</evidence>
<evidence type="ECO:0000256" key="2">
    <source>
        <dbReference type="ARBA" id="ARBA00022741"/>
    </source>
</evidence>
<dbReference type="InterPro" id="IPR050628">
    <property type="entry name" value="SNF2_RAD54_helicase_TF"/>
</dbReference>
<dbReference type="PANTHER" id="PTHR45626:SF22">
    <property type="entry name" value="DNA REPAIR PROTEIN RAD5"/>
    <property type="match status" value="1"/>
</dbReference>
<dbReference type="EMBL" id="HBEM01001738">
    <property type="protein sequence ID" value="CAD8430531.1"/>
    <property type="molecule type" value="Transcribed_RNA"/>
</dbReference>
<dbReference type="InterPro" id="IPR001650">
    <property type="entry name" value="Helicase_C-like"/>
</dbReference>
<accession>A0A7S0CPX5</accession>
<dbReference type="InterPro" id="IPR038718">
    <property type="entry name" value="SNF2-like_sf"/>
</dbReference>
<dbReference type="GO" id="GO:0005634">
    <property type="term" value="C:nucleus"/>
    <property type="evidence" value="ECO:0007669"/>
    <property type="project" value="TreeGrafter"/>
</dbReference>
<feature type="compositionally biased region" description="Low complexity" evidence="9">
    <location>
        <begin position="62"/>
        <end position="72"/>
    </location>
</feature>
<protein>
    <submittedName>
        <fullName evidence="13">Uncharacterized protein</fullName>
    </submittedName>
</protein>
<keyword evidence="4" id="KW-0378">Hydrolase</keyword>
<evidence type="ECO:0000256" key="9">
    <source>
        <dbReference type="SAM" id="MobiDB-lite"/>
    </source>
</evidence>
<dbReference type="CDD" id="cd18008">
    <property type="entry name" value="DEXDc_SHPRH-like"/>
    <property type="match status" value="1"/>
</dbReference>
<dbReference type="SUPFAM" id="SSF57850">
    <property type="entry name" value="RING/U-box"/>
    <property type="match status" value="1"/>
</dbReference>
<dbReference type="PROSITE" id="PS51194">
    <property type="entry name" value="HELICASE_CTER"/>
    <property type="match status" value="1"/>
</dbReference>
<dbReference type="GO" id="GO:0006281">
    <property type="term" value="P:DNA repair"/>
    <property type="evidence" value="ECO:0007669"/>
    <property type="project" value="TreeGrafter"/>
</dbReference>
<dbReference type="InterPro" id="IPR000330">
    <property type="entry name" value="SNF2_N"/>
</dbReference>
<organism evidence="13">
    <name type="scientific">Amorphochlora amoebiformis</name>
    <dbReference type="NCBI Taxonomy" id="1561963"/>
    <lineage>
        <taxon>Eukaryota</taxon>
        <taxon>Sar</taxon>
        <taxon>Rhizaria</taxon>
        <taxon>Cercozoa</taxon>
        <taxon>Chlorarachniophyceae</taxon>
        <taxon>Amorphochlora</taxon>
    </lineage>
</organism>